<gene>
    <name evidence="4" type="ORF">CFOL_v3_32002</name>
</gene>
<dbReference type="InParanoid" id="A0A1Q3D7Y1"/>
<dbReference type="GO" id="GO:0016020">
    <property type="term" value="C:membrane"/>
    <property type="evidence" value="ECO:0007669"/>
    <property type="project" value="UniProtKB-SubCell"/>
</dbReference>
<comment type="subcellular location">
    <subcellularLocation>
        <location evidence="1">Membrane</location>
    </subcellularLocation>
</comment>
<evidence type="ECO:0000256" key="3">
    <source>
        <dbReference type="ARBA" id="ARBA00023136"/>
    </source>
</evidence>
<protein>
    <recommendedName>
        <fullName evidence="6">Mito_carr domain-containing protein</fullName>
    </recommendedName>
</protein>
<evidence type="ECO:0008006" key="6">
    <source>
        <dbReference type="Google" id="ProtNLM"/>
    </source>
</evidence>
<evidence type="ECO:0000256" key="2">
    <source>
        <dbReference type="ARBA" id="ARBA00022692"/>
    </source>
</evidence>
<proteinExistence type="predicted"/>
<evidence type="ECO:0000313" key="4">
    <source>
        <dbReference type="EMBL" id="GAV88580.1"/>
    </source>
</evidence>
<dbReference type="AlphaFoldDB" id="A0A1Q3D7Y1"/>
<sequence length="67" mass="7701">TLILKYPLDIEHTRLAADIGRNAIFKKDGIPGPLYRGWMFTMFRSRGAATILVLFDEVNKFVDWSTL</sequence>
<evidence type="ECO:0000256" key="1">
    <source>
        <dbReference type="ARBA" id="ARBA00004370"/>
    </source>
</evidence>
<dbReference type="EMBL" id="BDDD01004965">
    <property type="protein sequence ID" value="GAV88580.1"/>
    <property type="molecule type" value="Genomic_DNA"/>
</dbReference>
<dbReference type="Proteomes" id="UP000187406">
    <property type="component" value="Unassembled WGS sequence"/>
</dbReference>
<keyword evidence="5" id="KW-1185">Reference proteome</keyword>
<evidence type="ECO:0000313" key="5">
    <source>
        <dbReference type="Proteomes" id="UP000187406"/>
    </source>
</evidence>
<comment type="caution">
    <text evidence="4">The sequence shown here is derived from an EMBL/GenBank/DDBJ whole genome shotgun (WGS) entry which is preliminary data.</text>
</comment>
<keyword evidence="2" id="KW-0812">Transmembrane</keyword>
<dbReference type="InterPro" id="IPR023395">
    <property type="entry name" value="MCP_dom_sf"/>
</dbReference>
<accession>A0A1Q3D7Y1</accession>
<feature type="non-terminal residue" evidence="4">
    <location>
        <position position="1"/>
    </location>
</feature>
<organism evidence="4 5">
    <name type="scientific">Cephalotus follicularis</name>
    <name type="common">Albany pitcher plant</name>
    <dbReference type="NCBI Taxonomy" id="3775"/>
    <lineage>
        <taxon>Eukaryota</taxon>
        <taxon>Viridiplantae</taxon>
        <taxon>Streptophyta</taxon>
        <taxon>Embryophyta</taxon>
        <taxon>Tracheophyta</taxon>
        <taxon>Spermatophyta</taxon>
        <taxon>Magnoliopsida</taxon>
        <taxon>eudicotyledons</taxon>
        <taxon>Gunneridae</taxon>
        <taxon>Pentapetalae</taxon>
        <taxon>rosids</taxon>
        <taxon>fabids</taxon>
        <taxon>Oxalidales</taxon>
        <taxon>Cephalotaceae</taxon>
        <taxon>Cephalotus</taxon>
    </lineage>
</organism>
<dbReference type="SUPFAM" id="SSF103506">
    <property type="entry name" value="Mitochondrial carrier"/>
    <property type="match status" value="1"/>
</dbReference>
<name>A0A1Q3D7Y1_CEPFO</name>
<dbReference type="OrthoDB" id="270584at2759"/>
<keyword evidence="3" id="KW-0472">Membrane</keyword>
<reference evidence="5" key="1">
    <citation type="submission" date="2016-04" db="EMBL/GenBank/DDBJ databases">
        <title>Cephalotus genome sequencing.</title>
        <authorList>
            <person name="Fukushima K."/>
            <person name="Hasebe M."/>
            <person name="Fang X."/>
        </authorList>
    </citation>
    <scope>NUCLEOTIDE SEQUENCE [LARGE SCALE GENOMIC DNA]</scope>
    <source>
        <strain evidence="5">cv. St1</strain>
    </source>
</reference>